<name>A0A371CTJ7_9APHY</name>
<evidence type="ECO:0000256" key="1">
    <source>
        <dbReference type="SAM" id="Phobius"/>
    </source>
</evidence>
<accession>A0A371CTJ7</accession>
<gene>
    <name evidence="2" type="ORF">OH76DRAFT_1190364</name>
</gene>
<keyword evidence="1" id="KW-1133">Transmembrane helix</keyword>
<evidence type="ECO:0000313" key="2">
    <source>
        <dbReference type="EMBL" id="RDX43592.1"/>
    </source>
</evidence>
<reference evidence="2 3" key="1">
    <citation type="journal article" date="2018" name="Biotechnol. Biofuels">
        <title>Integrative visual omics of the white-rot fungus Polyporus brumalis exposes the biotechnological potential of its oxidative enzymes for delignifying raw plant biomass.</title>
        <authorList>
            <person name="Miyauchi S."/>
            <person name="Rancon A."/>
            <person name="Drula E."/>
            <person name="Hage H."/>
            <person name="Chaduli D."/>
            <person name="Favel A."/>
            <person name="Grisel S."/>
            <person name="Henrissat B."/>
            <person name="Herpoel-Gimbert I."/>
            <person name="Ruiz-Duenas F.J."/>
            <person name="Chevret D."/>
            <person name="Hainaut M."/>
            <person name="Lin J."/>
            <person name="Wang M."/>
            <person name="Pangilinan J."/>
            <person name="Lipzen A."/>
            <person name="Lesage-Meessen L."/>
            <person name="Navarro D."/>
            <person name="Riley R."/>
            <person name="Grigoriev I.V."/>
            <person name="Zhou S."/>
            <person name="Raouche S."/>
            <person name="Rosso M.N."/>
        </authorList>
    </citation>
    <scope>NUCLEOTIDE SEQUENCE [LARGE SCALE GENOMIC DNA]</scope>
    <source>
        <strain evidence="2 3">BRFM 1820</strain>
    </source>
</reference>
<proteinExistence type="predicted"/>
<keyword evidence="1" id="KW-0812">Transmembrane</keyword>
<sequence>MGVDVDMMSSALYRGLVFYAYLVASLISLVHDACDEDVCGEPNSGAHSIYIYTYLKCPNVANGVSSSTVQPVRGELHCQ</sequence>
<organism evidence="2 3">
    <name type="scientific">Lentinus brumalis</name>
    <dbReference type="NCBI Taxonomy" id="2498619"/>
    <lineage>
        <taxon>Eukaryota</taxon>
        <taxon>Fungi</taxon>
        <taxon>Dikarya</taxon>
        <taxon>Basidiomycota</taxon>
        <taxon>Agaricomycotina</taxon>
        <taxon>Agaricomycetes</taxon>
        <taxon>Polyporales</taxon>
        <taxon>Polyporaceae</taxon>
        <taxon>Lentinus</taxon>
    </lineage>
</organism>
<evidence type="ECO:0000313" key="3">
    <source>
        <dbReference type="Proteomes" id="UP000256964"/>
    </source>
</evidence>
<dbReference type="AlphaFoldDB" id="A0A371CTJ7"/>
<keyword evidence="3" id="KW-1185">Reference proteome</keyword>
<dbReference type="Proteomes" id="UP000256964">
    <property type="component" value="Unassembled WGS sequence"/>
</dbReference>
<feature type="transmembrane region" description="Helical" evidence="1">
    <location>
        <begin position="12"/>
        <end position="30"/>
    </location>
</feature>
<dbReference type="EMBL" id="KZ857462">
    <property type="protein sequence ID" value="RDX43592.1"/>
    <property type="molecule type" value="Genomic_DNA"/>
</dbReference>
<keyword evidence="1" id="KW-0472">Membrane</keyword>
<protein>
    <submittedName>
        <fullName evidence="2">Uncharacterized protein</fullName>
    </submittedName>
</protein>